<sequence>MIKVIIMTQQDRFFIPKNIQKIIDNSEVLEIVNVECKSSLQNKLSDFIKWFGIFQVGKMGIVTVLRSLAGKIDKLFGYKLYHGLCGVEHVAKKNNIPYKVINNSNSEDFYKEVKELKPDVILSFSAPQVIKEPLLSCPKYGILNVHGSLLPDYRGCMPSFWYIFNEEEYGGATVHYMSAKIDDGDIVAQDKVYIGDCKSMFELMERTKRVGGDMMVKTIKALEADKLERRPNIASEGRYFTWPTAEQGKEFRAKRKRLI</sequence>
<dbReference type="Pfam" id="PF00551">
    <property type="entry name" value="Formyl_trans_N"/>
    <property type="match status" value="1"/>
</dbReference>
<dbReference type="Gene3D" id="3.40.50.12230">
    <property type="match status" value="1"/>
</dbReference>
<dbReference type="GO" id="GO:0004479">
    <property type="term" value="F:methionyl-tRNA formyltransferase activity"/>
    <property type="evidence" value="ECO:0007669"/>
    <property type="project" value="TreeGrafter"/>
</dbReference>
<evidence type="ECO:0000313" key="3">
    <source>
        <dbReference type="Proteomes" id="UP000019681"/>
    </source>
</evidence>
<dbReference type="PROSITE" id="PS00373">
    <property type="entry name" value="GART"/>
    <property type="match status" value="1"/>
</dbReference>
<evidence type="ECO:0000259" key="1">
    <source>
        <dbReference type="Pfam" id="PF00551"/>
    </source>
</evidence>
<keyword evidence="3" id="KW-1185">Reference proteome</keyword>
<dbReference type="PANTHER" id="PTHR11138">
    <property type="entry name" value="METHIONYL-TRNA FORMYLTRANSFERASE"/>
    <property type="match status" value="1"/>
</dbReference>
<reference evidence="2 3" key="1">
    <citation type="journal article" date="2014" name="Genome Announc.">
        <title>Draft Genome Sequence of Fervidicella metallireducens Strain AeBT, an Iron-Reducing Thermoanaerobe from the Great Artesian Basin.</title>
        <authorList>
            <person name="Patel B.K."/>
        </authorList>
    </citation>
    <scope>NUCLEOTIDE SEQUENCE [LARGE SCALE GENOMIC DNA]</scope>
    <source>
        <strain evidence="2 3">AeB</strain>
    </source>
</reference>
<dbReference type="Proteomes" id="UP000019681">
    <property type="component" value="Unassembled WGS sequence"/>
</dbReference>
<feature type="domain" description="Formyl transferase N-terminal" evidence="1">
    <location>
        <begin position="102"/>
        <end position="219"/>
    </location>
</feature>
<comment type="caution">
    <text evidence="2">The sequence shown here is derived from an EMBL/GenBank/DDBJ whole genome shotgun (WGS) entry which is preliminary data.</text>
</comment>
<accession>A0A017RT98</accession>
<organism evidence="2 3">
    <name type="scientific">Fervidicella metallireducens AeB</name>
    <dbReference type="NCBI Taxonomy" id="1403537"/>
    <lineage>
        <taxon>Bacteria</taxon>
        <taxon>Bacillati</taxon>
        <taxon>Bacillota</taxon>
        <taxon>Clostridia</taxon>
        <taxon>Eubacteriales</taxon>
        <taxon>Clostridiaceae</taxon>
        <taxon>Fervidicella</taxon>
    </lineage>
</organism>
<protein>
    <recommendedName>
        <fullName evidence="1">Formyl transferase N-terminal domain-containing protein</fullName>
    </recommendedName>
</protein>
<dbReference type="OrthoDB" id="9802815at2"/>
<dbReference type="RefSeq" id="WP_051515136.1">
    <property type="nucleotide sequence ID" value="NZ_AZQP01000042.1"/>
</dbReference>
<name>A0A017RT98_9CLOT</name>
<proteinExistence type="predicted"/>
<gene>
    <name evidence="2" type="ORF">Q428_11985</name>
</gene>
<dbReference type="InterPro" id="IPR002376">
    <property type="entry name" value="Formyl_transf_N"/>
</dbReference>
<dbReference type="SUPFAM" id="SSF53328">
    <property type="entry name" value="Formyltransferase"/>
    <property type="match status" value="1"/>
</dbReference>
<dbReference type="STRING" id="1403537.Q428_11985"/>
<dbReference type="AlphaFoldDB" id="A0A017RT98"/>
<dbReference type="InterPro" id="IPR036477">
    <property type="entry name" value="Formyl_transf_N_sf"/>
</dbReference>
<evidence type="ECO:0000313" key="2">
    <source>
        <dbReference type="EMBL" id="EYE87674.1"/>
    </source>
</evidence>
<dbReference type="PANTHER" id="PTHR11138:SF5">
    <property type="entry name" value="METHIONYL-TRNA FORMYLTRANSFERASE, MITOCHONDRIAL"/>
    <property type="match status" value="1"/>
</dbReference>
<dbReference type="GO" id="GO:0005829">
    <property type="term" value="C:cytosol"/>
    <property type="evidence" value="ECO:0007669"/>
    <property type="project" value="TreeGrafter"/>
</dbReference>
<dbReference type="InterPro" id="IPR001555">
    <property type="entry name" value="GART_AS"/>
</dbReference>
<dbReference type="EMBL" id="AZQP01000042">
    <property type="protein sequence ID" value="EYE87674.1"/>
    <property type="molecule type" value="Genomic_DNA"/>
</dbReference>